<dbReference type="Pfam" id="PF01315">
    <property type="entry name" value="Ald_Xan_dh_C"/>
    <property type="match status" value="1"/>
</dbReference>
<reference evidence="4" key="1">
    <citation type="journal article" date="2014" name="Int. J. Syst. Evol. Microbiol.">
        <title>Complete genome sequence of Corynebacterium casei LMG S-19264T (=DSM 44701T), isolated from a smear-ripened cheese.</title>
        <authorList>
            <consortium name="US DOE Joint Genome Institute (JGI-PGF)"/>
            <person name="Walter F."/>
            <person name="Albersmeier A."/>
            <person name="Kalinowski J."/>
            <person name="Ruckert C."/>
        </authorList>
    </citation>
    <scope>NUCLEOTIDE SEQUENCE</scope>
    <source>
        <strain evidence="4">CGMCC 1.15880</strain>
    </source>
</reference>
<dbReference type="Pfam" id="PF20256">
    <property type="entry name" value="MoCoBD_2"/>
    <property type="match status" value="1"/>
</dbReference>
<dbReference type="Proteomes" id="UP000628017">
    <property type="component" value="Unassembled WGS sequence"/>
</dbReference>
<evidence type="ECO:0000313" key="4">
    <source>
        <dbReference type="EMBL" id="GGA12533.1"/>
    </source>
</evidence>
<dbReference type="PANTHER" id="PTHR11908:SF132">
    <property type="entry name" value="ALDEHYDE OXIDASE 1-RELATED"/>
    <property type="match status" value="1"/>
</dbReference>
<evidence type="ECO:0000256" key="1">
    <source>
        <dbReference type="ARBA" id="ARBA00022505"/>
    </source>
</evidence>
<name>A0A916VNA8_9RHOB</name>
<dbReference type="Gene3D" id="3.30.365.10">
    <property type="entry name" value="Aldehyde oxidase/xanthine dehydrogenase, molybdopterin binding domain"/>
    <property type="match status" value="4"/>
</dbReference>
<dbReference type="InterPro" id="IPR008274">
    <property type="entry name" value="AldOxase/xan_DH_MoCoBD1"/>
</dbReference>
<keyword evidence="2" id="KW-0560">Oxidoreductase</keyword>
<dbReference type="SUPFAM" id="SSF54665">
    <property type="entry name" value="CO dehydrogenase molybdoprotein N-domain-like"/>
    <property type="match status" value="1"/>
</dbReference>
<dbReference type="Gene3D" id="3.90.1170.50">
    <property type="entry name" value="Aldehyde oxidase/xanthine dehydrogenase, a/b hammerhead"/>
    <property type="match status" value="1"/>
</dbReference>
<evidence type="ECO:0000313" key="5">
    <source>
        <dbReference type="Proteomes" id="UP000628017"/>
    </source>
</evidence>
<dbReference type="RefSeq" id="WP_188671700.1">
    <property type="nucleotide sequence ID" value="NZ_BMKA01000002.1"/>
</dbReference>
<organism evidence="4 5">
    <name type="scientific">Neptunicoccus cionae</name>
    <dbReference type="NCBI Taxonomy" id="2035344"/>
    <lineage>
        <taxon>Bacteria</taxon>
        <taxon>Pseudomonadati</taxon>
        <taxon>Pseudomonadota</taxon>
        <taxon>Alphaproteobacteria</taxon>
        <taxon>Rhodobacterales</taxon>
        <taxon>Paracoccaceae</taxon>
        <taxon>Neptunicoccus</taxon>
    </lineage>
</organism>
<protein>
    <submittedName>
        <fullName evidence="4">Carbon monoxide dehydrogenase</fullName>
    </submittedName>
</protein>
<dbReference type="EMBL" id="BMKA01000002">
    <property type="protein sequence ID" value="GGA12533.1"/>
    <property type="molecule type" value="Genomic_DNA"/>
</dbReference>
<dbReference type="AlphaFoldDB" id="A0A916VNA8"/>
<dbReference type="SUPFAM" id="SSF56003">
    <property type="entry name" value="Molybdenum cofactor-binding domain"/>
    <property type="match status" value="1"/>
</dbReference>
<keyword evidence="5" id="KW-1185">Reference proteome</keyword>
<evidence type="ECO:0000256" key="2">
    <source>
        <dbReference type="ARBA" id="ARBA00023002"/>
    </source>
</evidence>
<dbReference type="InterPro" id="IPR036856">
    <property type="entry name" value="Ald_Oxase/Xan_DH_a/b_sf"/>
</dbReference>
<dbReference type="InterPro" id="IPR046867">
    <property type="entry name" value="AldOxase/xan_DH_MoCoBD2"/>
</dbReference>
<evidence type="ECO:0000259" key="3">
    <source>
        <dbReference type="SMART" id="SM01008"/>
    </source>
</evidence>
<dbReference type="InterPro" id="IPR016208">
    <property type="entry name" value="Ald_Oxase/xanthine_DH-like"/>
</dbReference>
<comment type="caution">
    <text evidence="4">The sequence shown here is derived from an EMBL/GenBank/DDBJ whole genome shotgun (WGS) entry which is preliminary data.</text>
</comment>
<dbReference type="Pfam" id="PF02738">
    <property type="entry name" value="MoCoBD_1"/>
    <property type="match status" value="1"/>
</dbReference>
<dbReference type="PANTHER" id="PTHR11908">
    <property type="entry name" value="XANTHINE DEHYDROGENASE"/>
    <property type="match status" value="1"/>
</dbReference>
<proteinExistence type="predicted"/>
<dbReference type="GO" id="GO:0016491">
    <property type="term" value="F:oxidoreductase activity"/>
    <property type="evidence" value="ECO:0007669"/>
    <property type="project" value="UniProtKB-KW"/>
</dbReference>
<feature type="domain" description="Aldehyde oxidase/xanthine dehydrogenase a/b hammerhead" evidence="3">
    <location>
        <begin position="24"/>
        <end position="143"/>
    </location>
</feature>
<accession>A0A916VNA8</accession>
<dbReference type="InterPro" id="IPR037165">
    <property type="entry name" value="AldOxase/xan_DH_Mopterin-bd_sf"/>
</dbReference>
<gene>
    <name evidence="4" type="ORF">GCM10011498_10510</name>
</gene>
<keyword evidence="1" id="KW-0500">Molybdenum</keyword>
<sequence length="764" mass="82976">MNTPFSKFGISQSAARVEDVRLLTGHGRYTDDIAPEGALHMYVLRAQMAHATLTGIDTEAAKSAPGVRGVYLAADLDGVMENSMTAIPVKNLDGSTAAVPHRPALAINRVRFVGEAIAVIVADTLQQARDAAETILVDYDDLPTSMALEFGGPEIHPDAPENLAYDWGHGDAEATEAAFQSAAHQVKLRVHSNRVIANSMEPRACYAEMEGDRLHVCFSGQGVWGVKRHLAGSFNLAPEEIRVTNPDVGGGFGMKVHAYPEYLLAAFATKTLGQPVRWTPDRSESMLTDNACRDLYSDAQAAFDENYKLVALRVNAVSNLGAYSSGFGQNIQSELALKVFPGVYDVQTAYFGVRGIYTNTTPVDAYRGAGRPEAIYVLERLFDHAARTFQMDPSELRRRSFIRADQMPYKTAAGELYDVGDFDRVLTRAETEADVAGFPARQQDSVAKGKLRGLGLCFYIESILGAPKETTRIEFAEDGQLNLYVGTQSNGQGHETAYTQLLCEKTGWNPAKVRIIQGDSDAIPTGGGTGGSRSVTMQGNSIYKTSDLMIKRLKPLASDELEVNPQDVAFEKGAFAIVGTDRRITLPEVVEKARKTGQQDLLDHSVEYDLPARSYPNGAHFCEVEVDPQTGHTQVVKYTIVDDFGLLINPMLAEGQVHGGVVQGIGQAITENAVYDDSGQLLTGSFMDYGMPRASDIPTMAFHTELVPSTANEIGMKGCGEAGTVGAMAAVMNAVQDALWDRGVRQVDMPVTPLRMWEWLQQAK</sequence>
<dbReference type="GO" id="GO:0005506">
    <property type="term" value="F:iron ion binding"/>
    <property type="evidence" value="ECO:0007669"/>
    <property type="project" value="InterPro"/>
</dbReference>
<reference evidence="4" key="2">
    <citation type="submission" date="2020-09" db="EMBL/GenBank/DDBJ databases">
        <authorList>
            <person name="Sun Q."/>
            <person name="Zhou Y."/>
        </authorList>
    </citation>
    <scope>NUCLEOTIDE SEQUENCE</scope>
    <source>
        <strain evidence="4">CGMCC 1.15880</strain>
    </source>
</reference>
<dbReference type="SMART" id="SM01008">
    <property type="entry name" value="Ald_Xan_dh_C"/>
    <property type="match status" value="1"/>
</dbReference>
<dbReference type="InterPro" id="IPR000674">
    <property type="entry name" value="Ald_Oxase/Xan_DH_a/b"/>
</dbReference>